<evidence type="ECO:0000259" key="6">
    <source>
        <dbReference type="Pfam" id="PF02721"/>
    </source>
</evidence>
<feature type="domain" description="Replication protein A 70 kDa DNA-binding subunit B/D first OB fold" evidence="6">
    <location>
        <begin position="996"/>
        <end position="1098"/>
    </location>
</feature>
<evidence type="ECO:0000313" key="9">
    <source>
        <dbReference type="Proteomes" id="UP000823674"/>
    </source>
</evidence>
<keyword evidence="9" id="KW-1185">Reference proteome</keyword>
<dbReference type="CDD" id="cd04476">
    <property type="entry name" value="RPA1_DBD_C"/>
    <property type="match status" value="3"/>
</dbReference>
<dbReference type="CDD" id="cd04480">
    <property type="entry name" value="RPA1_DBD_A_like"/>
    <property type="match status" value="3"/>
</dbReference>
<evidence type="ECO:0000259" key="7">
    <source>
        <dbReference type="Pfam" id="PF08646"/>
    </source>
</evidence>
<dbReference type="PANTHER" id="PTHR47165:SF4">
    <property type="entry name" value="OS03G0429900 PROTEIN"/>
    <property type="match status" value="1"/>
</dbReference>
<evidence type="ECO:0000256" key="5">
    <source>
        <dbReference type="ARBA" id="ARBA00023125"/>
    </source>
</evidence>
<dbReference type="Pfam" id="PF08646">
    <property type="entry name" value="Rep_fac-A_C"/>
    <property type="match status" value="1"/>
</dbReference>
<evidence type="ECO:0000256" key="2">
    <source>
        <dbReference type="ARBA" id="ARBA00022723"/>
    </source>
</evidence>
<evidence type="ECO:0000256" key="1">
    <source>
        <dbReference type="ARBA" id="ARBA00005690"/>
    </source>
</evidence>
<organism evidence="8 9">
    <name type="scientific">Brassica rapa subsp. trilocularis</name>
    <dbReference type="NCBI Taxonomy" id="1813537"/>
    <lineage>
        <taxon>Eukaryota</taxon>
        <taxon>Viridiplantae</taxon>
        <taxon>Streptophyta</taxon>
        <taxon>Embryophyta</taxon>
        <taxon>Tracheophyta</taxon>
        <taxon>Spermatophyta</taxon>
        <taxon>Magnoliopsida</taxon>
        <taxon>eudicotyledons</taxon>
        <taxon>Gunneridae</taxon>
        <taxon>Pentapetalae</taxon>
        <taxon>rosids</taxon>
        <taxon>malvids</taxon>
        <taxon>Brassicales</taxon>
        <taxon>Brassicaceae</taxon>
        <taxon>Brassiceae</taxon>
        <taxon>Brassica</taxon>
    </lineage>
</organism>
<dbReference type="CDD" id="cd04481">
    <property type="entry name" value="RPA1_DBD_B_like"/>
    <property type="match status" value="4"/>
</dbReference>
<feature type="domain" description="Replication protein A 70 kDa DNA-binding subunit B/D first OB fold" evidence="6">
    <location>
        <begin position="1465"/>
        <end position="1560"/>
    </location>
</feature>
<dbReference type="Gene3D" id="2.40.50.140">
    <property type="entry name" value="Nucleic acid-binding proteins"/>
    <property type="match status" value="10"/>
</dbReference>
<keyword evidence="2" id="KW-0479">Metal-binding</keyword>
<keyword evidence="5" id="KW-0238">DNA-binding</keyword>
<keyword evidence="3" id="KW-0863">Zinc-finger</keyword>
<dbReference type="Proteomes" id="UP000823674">
    <property type="component" value="Chromosome A03"/>
</dbReference>
<dbReference type="EMBL" id="JADBGQ010000003">
    <property type="protein sequence ID" value="KAG5407926.1"/>
    <property type="molecule type" value="Genomic_DNA"/>
</dbReference>
<accession>A0ABQ7NAI4</accession>
<evidence type="ECO:0000256" key="3">
    <source>
        <dbReference type="ARBA" id="ARBA00022771"/>
    </source>
</evidence>
<dbReference type="SUPFAM" id="SSF50249">
    <property type="entry name" value="Nucleic acid-binding proteins"/>
    <property type="match status" value="10"/>
</dbReference>
<evidence type="ECO:0008006" key="10">
    <source>
        <dbReference type="Google" id="ProtNLM"/>
    </source>
</evidence>
<feature type="non-terminal residue" evidence="8">
    <location>
        <position position="1714"/>
    </location>
</feature>
<reference evidence="8 9" key="1">
    <citation type="submission" date="2021-03" db="EMBL/GenBank/DDBJ databases">
        <authorList>
            <person name="King G.J."/>
            <person name="Bancroft I."/>
            <person name="Baten A."/>
            <person name="Bloomfield J."/>
            <person name="Borpatragohain P."/>
            <person name="He Z."/>
            <person name="Irish N."/>
            <person name="Irwin J."/>
            <person name="Liu K."/>
            <person name="Mauleon R.P."/>
            <person name="Moore J."/>
            <person name="Morris R."/>
            <person name="Ostergaard L."/>
            <person name="Wang B."/>
            <person name="Wells R."/>
        </authorList>
    </citation>
    <scope>NUCLEOTIDE SEQUENCE [LARGE SCALE GENOMIC DNA]</scope>
    <source>
        <strain evidence="8">R-o-18</strain>
        <tissue evidence="8">Leaf</tissue>
    </source>
</reference>
<keyword evidence="4" id="KW-0862">Zinc</keyword>
<comment type="similarity">
    <text evidence="1">Belongs to the replication factor A protein 1 family.</text>
</comment>
<dbReference type="Pfam" id="PF02721">
    <property type="entry name" value="DUF223"/>
    <property type="match status" value="4"/>
</dbReference>
<evidence type="ECO:0000256" key="4">
    <source>
        <dbReference type="ARBA" id="ARBA00022833"/>
    </source>
</evidence>
<protein>
    <recommendedName>
        <fullName evidence="10">DUF223 domain-containing protein</fullName>
    </recommendedName>
</protein>
<feature type="domain" description="Replication protein A 70 kDa DNA-binding subunit B/D first OB fold" evidence="6">
    <location>
        <begin position="4"/>
        <end position="98"/>
    </location>
</feature>
<feature type="domain" description="Replication protein A 70 kDa DNA-binding subunit B/D first OB fold" evidence="6">
    <location>
        <begin position="499"/>
        <end position="559"/>
    </location>
</feature>
<dbReference type="InterPro" id="IPR003871">
    <property type="entry name" value="RFA1B/D_OB_1st"/>
</dbReference>
<proteinExistence type="inferred from homology"/>
<dbReference type="PANTHER" id="PTHR47165">
    <property type="entry name" value="OS03G0429900 PROTEIN"/>
    <property type="match status" value="1"/>
</dbReference>
<dbReference type="InterPro" id="IPR047192">
    <property type="entry name" value="Euk_RPA1_DBD_C"/>
</dbReference>
<dbReference type="InterPro" id="IPR013955">
    <property type="entry name" value="Rep_factor-A_C"/>
</dbReference>
<sequence>MATNFDKVMNLSPAKTTWKIKVKIIRLWRQYSAGDIDSIEMVLIDSNGDTIQATVNEVLVPIFEPFLEQDDSKILINFSLSQACGSYRLTKHPYKISFKPPLGFDFVTICHGTLSLEYLIDIMGQIVEVTHVEIVSPNGKDTEKISLLLKNEADVRLPLVVWGKVALDLSEAIQLLSDRTLICVMKFGKIKVWKDERSVCNAYNVSAVSLNPFIDEVEAFAKLLPKENISLAIVQSKPLSMVSMMSEEEDYFVKTPQKTISDILETRKVERCYVRCTIAAIDNDMGWYYISCKVCGTKLDMLHNNVHPGGTYELDVRCMLYCTKCKMINPKLKLRYKLHLVVLDNTGHTKLLVLDKIALQLLHQPCFNPTTHIATEIMEPNVLRSALKNLVGKKYLFKIIIDTVNYQCEDDTFKVQKIITSPYMLNEFDVSSYPKGSSNTFYPDFSHRFEEQEGCVLVTESSSVDSPSKVKAPVKHEGSPIEKIEPAFYKISANNQSPSGVKIHASVKKDLVNQFDPQLSEGSSKIFINFSVGQSCGSYRTTNHQYKISFLETTHVRDCDFPNEVSGFDPANYRDILDGSLNSDYLVDVIGQIVEVSPIDVVSVNGKDTNKMALELRNSADKRLQTVLWGSFATDVMEAIQMRREQAIICVIRFGKIKVWKGKFRFILFICNLYCQNERSISNAYNVSAVELTPPMAEVDSFLALLPKDELALAIVDPKPLSIVSDVSENDDFFKNTPRKTLSQLSETRQIAKCIVMCTVAAIDSDMGWYYLSCKVCAKKVLHVPNDTIDDEDDENSIMFSYYCPKCKVSNPKLLPRYKLHLIVVDSSGKSKFLLFDNLAVELIHQPCISLVGPNADELEEPADIPLALKNLVGKTYLFKVGIERENFLYNHDTYKVTKIITNDEIISEFDTKVYPKLPSLTYTGDNTILSDALEGSLMLSAESSQEVERTDLTPAKRRGTSIVNLEEADDQNSVTRIPCTTRIKKEKIEKIMASFSSVTDLKPFKSMWKIRVRIIRLWKQFSAAGGLTIEMVVVDANGVKIHASVMKDLVTKFDPFLSQGSSKIFINFSVGHSYGSYRTTKHPYKISFLETTRVRSCESPIEVSGFDPATYRDILDGSLNSDYLVDVIGQIVKVSPIEVVTVNGKDTNKISLELRNSNDERLQTVLWGVFPTDIMEAIQMHEHSISNAYNVSDVSLHPPMVEVDDFIAVLPKDELVLAIVDPKPLSAVCGVSQNDDFFCPHTKENHISVEKCIVMCTIESIDSDMGWYYLSCKVCAKKVLNVPNDFDEDGNDDDPTMFTYYCPNCKVSNPNLLPRYKLHLIVLDSTGSSKFVLFDNLIVRTWKASIGSNRPRTCLVIGDEHGTTIEATIPWDVTLPCGVNLNEDLCGALFHVGPLEEIIQVQPNQINGGHQRRILFDEINCVAYGPVAEKLYENWFPSTEKIFVCVLKLWRIEWGEVICVMVNFISLSDLHSKIPFPAIRVKIIKKWNTKIGRDHHSVMLLGDANGVTIQGSLNYALSLPREIELKEDDWVEILNFDIRYVFELHRTTKHKYTIKFNESSLFRKIQPVNASNFLCCANFRGIKRGFYHPMYCVDLCGALVRVGDLIATKLAQPANIYNSIMYSLEFSLINLGYIHIQYVAYGSLAHRLNAFWRANIADVVVTFLRLWKIEWGEGGFNYVTNMEGGSDILFDSDIPEIQFFKSQIPNIDFKSLE</sequence>
<name>A0ABQ7NAI4_BRACM</name>
<evidence type="ECO:0000313" key="8">
    <source>
        <dbReference type="EMBL" id="KAG5407926.1"/>
    </source>
</evidence>
<gene>
    <name evidence="8" type="primary">A03p074470.1_BraROA</name>
    <name evidence="8" type="ORF">IGI04_014045</name>
</gene>
<comment type="caution">
    <text evidence="8">The sequence shown here is derived from an EMBL/GenBank/DDBJ whole genome shotgun (WGS) entry which is preliminary data.</text>
</comment>
<dbReference type="InterPro" id="IPR012340">
    <property type="entry name" value="NA-bd_OB-fold"/>
</dbReference>
<feature type="domain" description="Replication factor A C-terminal" evidence="7">
    <location>
        <begin position="756"/>
        <end position="889"/>
    </location>
</feature>